<proteinExistence type="predicted"/>
<evidence type="ECO:0000313" key="3">
    <source>
        <dbReference type="Proteomes" id="UP000305410"/>
    </source>
</evidence>
<evidence type="ECO:0000313" key="2">
    <source>
        <dbReference type="EMBL" id="WGM61360.1"/>
    </source>
</evidence>
<dbReference type="AlphaFoldDB" id="A0AAF0K9N4"/>
<name>A0AAF0K9N4_AGRTU</name>
<feature type="compositionally biased region" description="Basic and acidic residues" evidence="1">
    <location>
        <begin position="1"/>
        <end position="14"/>
    </location>
</feature>
<reference evidence="2" key="1">
    <citation type="submission" date="2019-04" db="EMBL/GenBank/DDBJ databases">
        <authorList>
            <person name="Chiang H.-Y."/>
            <person name="Huang Y.-Y."/>
            <person name="Chou L."/>
            <person name="Lai E.-M."/>
            <person name="Kuo C.-H."/>
        </authorList>
    </citation>
    <scope>NUCLEOTIDE SEQUENCE</scope>
    <source>
        <strain evidence="2">CFBP5506</strain>
    </source>
</reference>
<feature type="region of interest" description="Disordered" evidence="1">
    <location>
        <begin position="1"/>
        <end position="27"/>
    </location>
</feature>
<accession>A0AAF0K9N4</accession>
<sequence length="110" mass="12066">MIFPEAARRQRPGGEKTGPASSVSPQQTRLAIDFHSKPEGIEQNNAVTAHRFKRPGMADAGSLHSRAIDDPIDLQLLRYLRMPAAVTHGGPLLSFLYGAKVTRMNFKNAI</sequence>
<dbReference type="EMBL" id="CP122963">
    <property type="protein sequence ID" value="WGM61360.1"/>
    <property type="molecule type" value="Genomic_DNA"/>
</dbReference>
<evidence type="ECO:0000256" key="1">
    <source>
        <dbReference type="SAM" id="MobiDB-lite"/>
    </source>
</evidence>
<protein>
    <submittedName>
        <fullName evidence="2">Uncharacterized protein</fullName>
    </submittedName>
</protein>
<reference evidence="2" key="2">
    <citation type="submission" date="2023-04" db="EMBL/GenBank/DDBJ databases">
        <title>Complete genome sequence of Agrobacterium salinitolerans CFBP5506.</title>
        <authorList>
            <person name="Yen H.-C."/>
            <person name="Yan X.-H."/>
            <person name="Lai E.-M."/>
            <person name="Kuo C.-H."/>
        </authorList>
    </citation>
    <scope>NUCLEOTIDE SEQUENCE</scope>
    <source>
        <strain evidence="2">CFBP5506</strain>
    </source>
</reference>
<organism evidence="2 3">
    <name type="scientific">Agrobacterium tumefaciens</name>
    <dbReference type="NCBI Taxonomy" id="358"/>
    <lineage>
        <taxon>Bacteria</taxon>
        <taxon>Pseudomonadati</taxon>
        <taxon>Pseudomonadota</taxon>
        <taxon>Alphaproteobacteria</taxon>
        <taxon>Hyphomicrobiales</taxon>
        <taxon>Rhizobiaceae</taxon>
        <taxon>Rhizobium/Agrobacterium group</taxon>
        <taxon>Agrobacterium</taxon>
        <taxon>Agrobacterium tumefaciens complex</taxon>
    </lineage>
</organism>
<dbReference type="Proteomes" id="UP000305410">
    <property type="component" value="Chromosome Linear"/>
</dbReference>
<gene>
    <name evidence="2" type="ORF">CFBP5506_17090</name>
</gene>